<keyword evidence="5" id="KW-1185">Reference proteome</keyword>
<protein>
    <recommendedName>
        <fullName evidence="3">Ig-like domain-containing protein</fullName>
    </recommendedName>
</protein>
<reference evidence="5" key="1">
    <citation type="submission" date="2017-01" db="EMBL/GenBank/DDBJ databases">
        <title>Comparative genomics of anhydrobiosis in the tardigrade Hypsibius dujardini.</title>
        <authorList>
            <person name="Yoshida Y."/>
            <person name="Koutsovoulos G."/>
            <person name="Laetsch D."/>
            <person name="Stevens L."/>
            <person name="Kumar S."/>
            <person name="Horikawa D."/>
            <person name="Ishino K."/>
            <person name="Komine S."/>
            <person name="Tomita M."/>
            <person name="Blaxter M."/>
            <person name="Arakawa K."/>
        </authorList>
    </citation>
    <scope>NUCLEOTIDE SEQUENCE [LARGE SCALE GENOMIC DNA]</scope>
    <source>
        <strain evidence="5">Z151</strain>
    </source>
</reference>
<dbReference type="InterPro" id="IPR007110">
    <property type="entry name" value="Ig-like_dom"/>
</dbReference>
<dbReference type="InterPro" id="IPR013783">
    <property type="entry name" value="Ig-like_fold"/>
</dbReference>
<evidence type="ECO:0000313" key="4">
    <source>
        <dbReference type="EMBL" id="OQV14002.1"/>
    </source>
</evidence>
<dbReference type="EMBL" id="MTYJ01000112">
    <property type="protein sequence ID" value="OQV14002.1"/>
    <property type="molecule type" value="Genomic_DNA"/>
</dbReference>
<gene>
    <name evidence="4" type="ORF">BV898_11773</name>
</gene>
<dbReference type="Gene3D" id="2.60.40.10">
    <property type="entry name" value="Immunoglobulins"/>
    <property type="match status" value="1"/>
</dbReference>
<comment type="caution">
    <text evidence="4">The sequence shown here is derived from an EMBL/GenBank/DDBJ whole genome shotgun (WGS) entry which is preliminary data.</text>
</comment>
<feature type="transmembrane region" description="Helical" evidence="2">
    <location>
        <begin position="150"/>
        <end position="172"/>
    </location>
</feature>
<dbReference type="PROSITE" id="PS50835">
    <property type="entry name" value="IG_LIKE"/>
    <property type="match status" value="1"/>
</dbReference>
<feature type="transmembrane region" description="Helical" evidence="2">
    <location>
        <begin position="12"/>
        <end position="33"/>
    </location>
</feature>
<keyword evidence="2" id="KW-1133">Transmembrane helix</keyword>
<dbReference type="OrthoDB" id="10061535at2759"/>
<feature type="domain" description="Ig-like" evidence="3">
    <location>
        <begin position="31"/>
        <end position="119"/>
    </location>
</feature>
<evidence type="ECO:0000256" key="1">
    <source>
        <dbReference type="SAM" id="MobiDB-lite"/>
    </source>
</evidence>
<dbReference type="Pfam" id="PF00047">
    <property type="entry name" value="ig"/>
    <property type="match status" value="1"/>
</dbReference>
<feature type="region of interest" description="Disordered" evidence="1">
    <location>
        <begin position="389"/>
        <end position="443"/>
    </location>
</feature>
<name>A0A1W0WFP1_HYPEX</name>
<proteinExistence type="predicted"/>
<dbReference type="InterPro" id="IPR013151">
    <property type="entry name" value="Immunoglobulin_dom"/>
</dbReference>
<dbReference type="SUPFAM" id="SSF48726">
    <property type="entry name" value="Immunoglobulin"/>
    <property type="match status" value="1"/>
</dbReference>
<keyword evidence="2" id="KW-0472">Membrane</keyword>
<dbReference type="Proteomes" id="UP000192578">
    <property type="component" value="Unassembled WGS sequence"/>
</dbReference>
<evidence type="ECO:0000313" key="5">
    <source>
        <dbReference type="Proteomes" id="UP000192578"/>
    </source>
</evidence>
<keyword evidence="2" id="KW-0812">Transmembrane</keyword>
<evidence type="ECO:0000256" key="2">
    <source>
        <dbReference type="SAM" id="Phobius"/>
    </source>
</evidence>
<dbReference type="InterPro" id="IPR003599">
    <property type="entry name" value="Ig_sub"/>
</dbReference>
<accession>A0A1W0WFP1</accession>
<dbReference type="SMART" id="SM00409">
    <property type="entry name" value="IG"/>
    <property type="match status" value="1"/>
</dbReference>
<feature type="compositionally biased region" description="Basic and acidic residues" evidence="1">
    <location>
        <begin position="389"/>
        <end position="402"/>
    </location>
</feature>
<sequence>MKPIKSTIFSSSSLSATSLPFLILFSISLFPFARTEIRNIQGIDAHSLTVSLNASVTFRCEGTGQLADLTWRGPSGQPLLFPGSSSDDRSEDDPRYRIDETGALTVLDVTRYDAGFYWCSRKEALVNATVWHLMIDPLFRFHLEMESITYGWYAGLGALIAGITVGVMKIIVKICCPQCHARASAAARVQQMRQLIVGLETYRNDQSTRLREHYNSQVDKVKESCAQQMEGLRDHYSTKITRFRNYRLPFGNYRDQYWQQVSKVRDYSSVQMERLHENYARNLGKLRTYSVVQLERFRLQYQLQHKHMAKILEAMNFNIDSCRAGGGGAGGDLNAGDVDTTINMDLSLAQLQMMSSAMHGEDYESDSFTIGPSDGGAALVVQADCTVRDHSGQEHDDSRLFEGDVTSNADYATPAGGGTPRGEPESGGGLTAVSEDSSPDADLLTTRLIELERIDRRDEAIGGPILPSDCPV</sequence>
<dbReference type="AlphaFoldDB" id="A0A1W0WFP1"/>
<dbReference type="InterPro" id="IPR036179">
    <property type="entry name" value="Ig-like_dom_sf"/>
</dbReference>
<evidence type="ECO:0000259" key="3">
    <source>
        <dbReference type="PROSITE" id="PS50835"/>
    </source>
</evidence>
<organism evidence="4 5">
    <name type="scientific">Hypsibius exemplaris</name>
    <name type="common">Freshwater tardigrade</name>
    <dbReference type="NCBI Taxonomy" id="2072580"/>
    <lineage>
        <taxon>Eukaryota</taxon>
        <taxon>Metazoa</taxon>
        <taxon>Ecdysozoa</taxon>
        <taxon>Tardigrada</taxon>
        <taxon>Eutardigrada</taxon>
        <taxon>Parachela</taxon>
        <taxon>Hypsibioidea</taxon>
        <taxon>Hypsibiidae</taxon>
        <taxon>Hypsibius</taxon>
    </lineage>
</organism>
<feature type="compositionally biased region" description="Gly residues" evidence="1">
    <location>
        <begin position="415"/>
        <end position="430"/>
    </location>
</feature>